<evidence type="ECO:0000259" key="2">
    <source>
        <dbReference type="Pfam" id="PF13188"/>
    </source>
</evidence>
<gene>
    <name evidence="3" type="ORF">HNR39_000532</name>
</gene>
<evidence type="ECO:0000313" key="4">
    <source>
        <dbReference type="Proteomes" id="UP000571084"/>
    </source>
</evidence>
<keyword evidence="4" id="KW-1185">Reference proteome</keyword>
<dbReference type="SUPFAM" id="SSF55785">
    <property type="entry name" value="PYP-like sensor domain (PAS domain)"/>
    <property type="match status" value="1"/>
</dbReference>
<dbReference type="NCBIfam" id="TIGR00229">
    <property type="entry name" value="sensory_box"/>
    <property type="match status" value="1"/>
</dbReference>
<dbReference type="Gene3D" id="3.30.450.20">
    <property type="entry name" value="PAS domain"/>
    <property type="match status" value="1"/>
</dbReference>
<feature type="coiled-coil region" evidence="1">
    <location>
        <begin position="7"/>
        <end position="34"/>
    </location>
</feature>
<name>A0A840RNN7_9BURK</name>
<accession>A0A840RNN7</accession>
<comment type="caution">
    <text evidence="3">The sequence shown here is derived from an EMBL/GenBank/DDBJ whole genome shotgun (WGS) entry which is preliminary data.</text>
</comment>
<dbReference type="RefSeq" id="WP_168052880.1">
    <property type="nucleotide sequence ID" value="NZ_JAAOZT010000002.1"/>
</dbReference>
<keyword evidence="1" id="KW-0175">Coiled coil</keyword>
<protein>
    <submittedName>
        <fullName evidence="3">PAS domain S-box-containing protein</fullName>
    </submittedName>
</protein>
<dbReference type="EMBL" id="JACHHQ010000001">
    <property type="protein sequence ID" value="MBB5198722.1"/>
    <property type="molecule type" value="Genomic_DNA"/>
</dbReference>
<dbReference type="AlphaFoldDB" id="A0A840RNN7"/>
<organism evidence="3 4">
    <name type="scientific">Glaciimonas immobilis</name>
    <dbReference type="NCBI Taxonomy" id="728004"/>
    <lineage>
        <taxon>Bacteria</taxon>
        <taxon>Pseudomonadati</taxon>
        <taxon>Pseudomonadota</taxon>
        <taxon>Betaproteobacteria</taxon>
        <taxon>Burkholderiales</taxon>
        <taxon>Oxalobacteraceae</taxon>
        <taxon>Glaciimonas</taxon>
    </lineage>
</organism>
<dbReference type="Proteomes" id="UP000571084">
    <property type="component" value="Unassembled WGS sequence"/>
</dbReference>
<sequence length="167" mass="19463">MKLNYDKELYERRLTRANNARQQAEILLDEKRLELYFEVKERETAVVALLESEERYRLLVELSPFSILIEVDGRIVFANAVAQRLFCTSHLDDLLGWSFDSLMVYVPNKYLQNESVVSWEGQAYLGDGRLLDVNVSRVLFSYFGKPGVQIIVQDISEFCRINKEKSD</sequence>
<evidence type="ECO:0000256" key="1">
    <source>
        <dbReference type="SAM" id="Coils"/>
    </source>
</evidence>
<dbReference type="Pfam" id="PF13188">
    <property type="entry name" value="PAS_8"/>
    <property type="match status" value="1"/>
</dbReference>
<feature type="domain" description="PAS" evidence="2">
    <location>
        <begin position="54"/>
        <end position="104"/>
    </location>
</feature>
<dbReference type="InterPro" id="IPR035965">
    <property type="entry name" value="PAS-like_dom_sf"/>
</dbReference>
<evidence type="ECO:0000313" key="3">
    <source>
        <dbReference type="EMBL" id="MBB5198722.1"/>
    </source>
</evidence>
<dbReference type="InterPro" id="IPR000014">
    <property type="entry name" value="PAS"/>
</dbReference>
<reference evidence="3 4" key="1">
    <citation type="submission" date="2020-08" db="EMBL/GenBank/DDBJ databases">
        <title>Genomic Encyclopedia of Type Strains, Phase IV (KMG-IV): sequencing the most valuable type-strain genomes for metagenomic binning, comparative biology and taxonomic classification.</title>
        <authorList>
            <person name="Goeker M."/>
        </authorList>
    </citation>
    <scope>NUCLEOTIDE SEQUENCE [LARGE SCALE GENOMIC DNA]</scope>
    <source>
        <strain evidence="3 4">DSM 23240</strain>
    </source>
</reference>
<proteinExistence type="predicted"/>